<dbReference type="RefSeq" id="WP_154371868.1">
    <property type="nucleotide sequence ID" value="NZ_WKJJ01000003.1"/>
</dbReference>
<evidence type="ECO:0000313" key="2">
    <source>
        <dbReference type="EMBL" id="MRV71408.1"/>
    </source>
</evidence>
<protein>
    <submittedName>
        <fullName evidence="2">Uncharacterized protein</fullName>
    </submittedName>
</protein>
<evidence type="ECO:0000256" key="1">
    <source>
        <dbReference type="SAM" id="MobiDB-lite"/>
    </source>
</evidence>
<accession>A0A7X2IL05</accession>
<reference evidence="2 3" key="1">
    <citation type="submission" date="2019-11" db="EMBL/GenBank/DDBJ databases">
        <title>Novel species isolated from a subtropical stream in China.</title>
        <authorList>
            <person name="Lu H."/>
        </authorList>
    </citation>
    <scope>NUCLEOTIDE SEQUENCE [LARGE SCALE GENOMIC DNA]</scope>
    <source>
        <strain evidence="2 3">FT92W</strain>
    </source>
</reference>
<dbReference type="EMBL" id="WKJJ01000003">
    <property type="protein sequence ID" value="MRV71408.1"/>
    <property type="molecule type" value="Genomic_DNA"/>
</dbReference>
<name>A0A7X2IL05_9BURK</name>
<sequence>MTVSRAPGNPENNGRIEAIWTKGTMGATLRDGSDCIVMHVQDAPAELLVSAFMAQAGVTAPTLRIDKIGLDEPEQRVAPVPSAPSFTPAQAAAPVAPVSLPADQPIRISNEGLSLIGHIERIGDAVASEGQFLGDPGSGLRLEGFQAMWPTHPKEVDLAYSVTLEGLGATETVTTGQFCGSKGESRRVTEVTFTLVGANAHKFELNGVAHFSGGFSVPITSGLPASGPSGLEHLTAIKLSVDIAQLNQQQPPNPWDQSPRTKVFKAKRNK</sequence>
<feature type="compositionally biased region" description="Polar residues" evidence="1">
    <location>
        <begin position="248"/>
        <end position="260"/>
    </location>
</feature>
<dbReference type="Proteomes" id="UP000446768">
    <property type="component" value="Unassembled WGS sequence"/>
</dbReference>
<organism evidence="2 3">
    <name type="scientific">Pseudoduganella rivuli</name>
    <dbReference type="NCBI Taxonomy" id="2666085"/>
    <lineage>
        <taxon>Bacteria</taxon>
        <taxon>Pseudomonadati</taxon>
        <taxon>Pseudomonadota</taxon>
        <taxon>Betaproteobacteria</taxon>
        <taxon>Burkholderiales</taxon>
        <taxon>Oxalobacteraceae</taxon>
        <taxon>Telluria group</taxon>
        <taxon>Pseudoduganella</taxon>
    </lineage>
</organism>
<dbReference type="AlphaFoldDB" id="A0A7X2IL05"/>
<comment type="caution">
    <text evidence="2">The sequence shown here is derived from an EMBL/GenBank/DDBJ whole genome shotgun (WGS) entry which is preliminary data.</text>
</comment>
<gene>
    <name evidence="2" type="ORF">GJ700_06700</name>
</gene>
<proteinExistence type="predicted"/>
<keyword evidence="3" id="KW-1185">Reference proteome</keyword>
<feature type="region of interest" description="Disordered" evidence="1">
    <location>
        <begin position="248"/>
        <end position="270"/>
    </location>
</feature>
<evidence type="ECO:0000313" key="3">
    <source>
        <dbReference type="Proteomes" id="UP000446768"/>
    </source>
</evidence>